<evidence type="ECO:0000256" key="3">
    <source>
        <dbReference type="ARBA" id="ARBA00022692"/>
    </source>
</evidence>
<dbReference type="GO" id="GO:0008360">
    <property type="term" value="P:regulation of cell shape"/>
    <property type="evidence" value="ECO:0007669"/>
    <property type="project" value="UniProtKB-KW"/>
</dbReference>
<evidence type="ECO:0000256" key="4">
    <source>
        <dbReference type="ARBA" id="ARBA00022960"/>
    </source>
</evidence>
<dbReference type="AlphaFoldDB" id="A0A2M8G3J5"/>
<reference evidence="10" key="1">
    <citation type="submission" date="2017-09" db="EMBL/GenBank/DDBJ databases">
        <title>Depth-based differentiation of microbial function through sediment-hosted aquifers and enrichment of novel symbionts in the deep terrestrial subsurface.</title>
        <authorList>
            <person name="Probst A.J."/>
            <person name="Ladd B."/>
            <person name="Jarett J.K."/>
            <person name="Geller-Mcgrath D.E."/>
            <person name="Sieber C.M.K."/>
            <person name="Emerson J.B."/>
            <person name="Anantharaman K."/>
            <person name="Thomas B.C."/>
            <person name="Malmstrom R."/>
            <person name="Stieglmeier M."/>
            <person name="Klingl A."/>
            <person name="Woyke T."/>
            <person name="Ryan C.M."/>
            <person name="Banfield J.F."/>
        </authorList>
    </citation>
    <scope>NUCLEOTIDE SEQUENCE [LARGE SCALE GENOMIC DNA]</scope>
</reference>
<dbReference type="PANTHER" id="PTHR47019">
    <property type="entry name" value="LIPID II FLIPPASE MURJ"/>
    <property type="match status" value="1"/>
</dbReference>
<gene>
    <name evidence="9" type="ORF">CO018_03115</name>
</gene>
<dbReference type="PANTHER" id="PTHR47019:SF1">
    <property type="entry name" value="LIPID II FLIPPASE MURJ"/>
    <property type="match status" value="1"/>
</dbReference>
<organism evidence="9 10">
    <name type="scientific">Candidatus Beckwithbacteria bacterium CG_4_9_14_0_2_um_filter_47_11</name>
    <dbReference type="NCBI Taxonomy" id="1974494"/>
    <lineage>
        <taxon>Bacteria</taxon>
        <taxon>Candidatus Beckwithiibacteriota</taxon>
    </lineage>
</organism>
<evidence type="ECO:0000256" key="2">
    <source>
        <dbReference type="ARBA" id="ARBA00022475"/>
    </source>
</evidence>
<keyword evidence="2" id="KW-1003">Cell membrane</keyword>
<keyword evidence="6 8" id="KW-1133">Transmembrane helix</keyword>
<keyword evidence="3 8" id="KW-0812">Transmembrane</keyword>
<comment type="caution">
    <text evidence="9">The sequence shown here is derived from an EMBL/GenBank/DDBJ whole genome shotgun (WGS) entry which is preliminary data.</text>
</comment>
<keyword evidence="4" id="KW-0133">Cell shape</keyword>
<evidence type="ECO:0000313" key="9">
    <source>
        <dbReference type="EMBL" id="PJC66209.1"/>
    </source>
</evidence>
<dbReference type="GO" id="GO:0034204">
    <property type="term" value="P:lipid translocation"/>
    <property type="evidence" value="ECO:0007669"/>
    <property type="project" value="TreeGrafter"/>
</dbReference>
<proteinExistence type="predicted"/>
<accession>A0A2M8G3J5</accession>
<dbReference type="InterPro" id="IPR004268">
    <property type="entry name" value="MurJ"/>
</dbReference>
<evidence type="ECO:0000256" key="8">
    <source>
        <dbReference type="SAM" id="Phobius"/>
    </source>
</evidence>
<feature type="transmembrane region" description="Helical" evidence="8">
    <location>
        <begin position="62"/>
        <end position="85"/>
    </location>
</feature>
<comment type="subcellular location">
    <subcellularLocation>
        <location evidence="1">Cell membrane</location>
        <topology evidence="1">Multi-pass membrane protein</topology>
    </subcellularLocation>
</comment>
<name>A0A2M8G3J5_9BACT</name>
<keyword evidence="7 8" id="KW-0472">Membrane</keyword>
<sequence length="153" mass="16882">MVNHLFRKQNSVLSAAAVLMTAVLISRLLGLLRDRFLASYFFDPASAGQLDVYFAAFRLPDIVFQLLVVGALSAAFIPVFTRYLLKDKEEAWHVASTVISLGIAGFLILAGIIFWLAAPLSRLIAPGFSPAELELMIQITRWLLLAQLSFLVS</sequence>
<dbReference type="GO" id="GO:0009252">
    <property type="term" value="P:peptidoglycan biosynthetic process"/>
    <property type="evidence" value="ECO:0007669"/>
    <property type="project" value="UniProtKB-KW"/>
</dbReference>
<evidence type="ECO:0000256" key="5">
    <source>
        <dbReference type="ARBA" id="ARBA00022984"/>
    </source>
</evidence>
<feature type="transmembrane region" description="Helical" evidence="8">
    <location>
        <begin position="12"/>
        <end position="32"/>
    </location>
</feature>
<evidence type="ECO:0000313" key="10">
    <source>
        <dbReference type="Proteomes" id="UP000229739"/>
    </source>
</evidence>
<dbReference type="InterPro" id="IPR051050">
    <property type="entry name" value="Lipid_II_flippase_MurJ/MviN"/>
</dbReference>
<evidence type="ECO:0000256" key="1">
    <source>
        <dbReference type="ARBA" id="ARBA00004651"/>
    </source>
</evidence>
<evidence type="ECO:0000256" key="7">
    <source>
        <dbReference type="ARBA" id="ARBA00023136"/>
    </source>
</evidence>
<evidence type="ECO:0000256" key="6">
    <source>
        <dbReference type="ARBA" id="ARBA00022989"/>
    </source>
</evidence>
<dbReference type="Proteomes" id="UP000229739">
    <property type="component" value="Unassembled WGS sequence"/>
</dbReference>
<feature type="transmembrane region" description="Helical" evidence="8">
    <location>
        <begin position="92"/>
        <end position="115"/>
    </location>
</feature>
<dbReference type="EMBL" id="PFQV01000054">
    <property type="protein sequence ID" value="PJC66209.1"/>
    <property type="molecule type" value="Genomic_DNA"/>
</dbReference>
<keyword evidence="5" id="KW-0573">Peptidoglycan synthesis</keyword>
<dbReference type="GO" id="GO:0015648">
    <property type="term" value="F:lipid-linked peptidoglycan transporter activity"/>
    <property type="evidence" value="ECO:0007669"/>
    <property type="project" value="TreeGrafter"/>
</dbReference>
<feature type="non-terminal residue" evidence="9">
    <location>
        <position position="153"/>
    </location>
</feature>
<dbReference type="Pfam" id="PF03023">
    <property type="entry name" value="MurJ"/>
    <property type="match status" value="1"/>
</dbReference>
<protein>
    <submittedName>
        <fullName evidence="9">Murein biosynthesis integral membrane protein MurJ</fullName>
    </submittedName>
</protein>
<dbReference type="GO" id="GO:0005886">
    <property type="term" value="C:plasma membrane"/>
    <property type="evidence" value="ECO:0007669"/>
    <property type="project" value="UniProtKB-SubCell"/>
</dbReference>